<keyword evidence="1" id="KW-1133">Transmembrane helix</keyword>
<protein>
    <submittedName>
        <fullName evidence="2">Cytochrome c biogenesis protein CcdA</fullName>
    </submittedName>
</protein>
<keyword evidence="3" id="KW-1185">Reference proteome</keyword>
<dbReference type="RefSeq" id="WP_425552121.1">
    <property type="nucleotide sequence ID" value="NZ_BAAAQD010000001.1"/>
</dbReference>
<dbReference type="EMBL" id="BAAAQD010000001">
    <property type="protein sequence ID" value="GAA1501389.1"/>
    <property type="molecule type" value="Genomic_DNA"/>
</dbReference>
<proteinExistence type="predicted"/>
<feature type="transmembrane region" description="Helical" evidence="1">
    <location>
        <begin position="14"/>
        <end position="38"/>
    </location>
</feature>
<gene>
    <name evidence="2" type="ORF">GCM10009827_010630</name>
</gene>
<dbReference type="PANTHER" id="PTHR31272">
    <property type="entry name" value="CYTOCHROME C-TYPE BIOGENESIS PROTEIN HI_1454-RELATED"/>
    <property type="match status" value="1"/>
</dbReference>
<evidence type="ECO:0000313" key="2">
    <source>
        <dbReference type="EMBL" id="GAA1501389.1"/>
    </source>
</evidence>
<comment type="caution">
    <text evidence="2">The sequence shown here is derived from an EMBL/GenBank/DDBJ whole genome shotgun (WGS) entry which is preliminary data.</text>
</comment>
<feature type="transmembrane region" description="Helical" evidence="1">
    <location>
        <begin position="151"/>
        <end position="172"/>
    </location>
</feature>
<name>A0ABP4KEZ6_9ACTN</name>
<feature type="transmembrane region" description="Helical" evidence="1">
    <location>
        <begin position="86"/>
        <end position="108"/>
    </location>
</feature>
<evidence type="ECO:0000313" key="3">
    <source>
        <dbReference type="Proteomes" id="UP001501470"/>
    </source>
</evidence>
<dbReference type="InterPro" id="IPR051790">
    <property type="entry name" value="Cytochrome_c-biogenesis_DsbD"/>
</dbReference>
<organism evidence="2 3">
    <name type="scientific">Dactylosporangium maewongense</name>
    <dbReference type="NCBI Taxonomy" id="634393"/>
    <lineage>
        <taxon>Bacteria</taxon>
        <taxon>Bacillati</taxon>
        <taxon>Actinomycetota</taxon>
        <taxon>Actinomycetes</taxon>
        <taxon>Micromonosporales</taxon>
        <taxon>Micromonosporaceae</taxon>
        <taxon>Dactylosporangium</taxon>
    </lineage>
</organism>
<sequence>MGDFFAGVAAGGPLLAGMAVALLAGVVSFLSPCVLPLVPGYLSYVTGLAATTLPGPRPVASGSTASGNAAGGAVAVAPAAGRGRMLAGACLFVAGFTVVFLLTGVTFAQAGRLLWQHARTVEVVAGALTVALGLAFAGLLPRVPSERRLRFLPRAGLAGAPILGATFGLGWVPCVSPTLGAVLSLAAVDATVGRGLLLAAAYCAGLGLPFLAVAVGMRRGLAFITATRPYRRAINVAGGVMLMVVGLALLTGAWTEFIIWLRVTVGPGVIGI</sequence>
<dbReference type="Proteomes" id="UP001501470">
    <property type="component" value="Unassembled WGS sequence"/>
</dbReference>
<feature type="transmembrane region" description="Helical" evidence="1">
    <location>
        <begin position="120"/>
        <end position="139"/>
    </location>
</feature>
<evidence type="ECO:0000256" key="1">
    <source>
        <dbReference type="SAM" id="Phobius"/>
    </source>
</evidence>
<keyword evidence="1" id="KW-0812">Transmembrane</keyword>
<reference evidence="3" key="1">
    <citation type="journal article" date="2019" name="Int. J. Syst. Evol. Microbiol.">
        <title>The Global Catalogue of Microorganisms (GCM) 10K type strain sequencing project: providing services to taxonomists for standard genome sequencing and annotation.</title>
        <authorList>
            <consortium name="The Broad Institute Genomics Platform"/>
            <consortium name="The Broad Institute Genome Sequencing Center for Infectious Disease"/>
            <person name="Wu L."/>
            <person name="Ma J."/>
        </authorList>
    </citation>
    <scope>NUCLEOTIDE SEQUENCE [LARGE SCALE GENOMIC DNA]</scope>
    <source>
        <strain evidence="3">JCM 15933</strain>
    </source>
</reference>
<keyword evidence="1" id="KW-0472">Membrane</keyword>
<accession>A0ABP4KEZ6</accession>
<dbReference type="PANTHER" id="PTHR31272:SF4">
    <property type="entry name" value="CYTOCHROME C-TYPE BIOGENESIS PROTEIN HI_1454-RELATED"/>
    <property type="match status" value="1"/>
</dbReference>
<feature type="transmembrane region" description="Helical" evidence="1">
    <location>
        <begin position="192"/>
        <end position="215"/>
    </location>
</feature>
<feature type="transmembrane region" description="Helical" evidence="1">
    <location>
        <begin position="236"/>
        <end position="261"/>
    </location>
</feature>